<keyword evidence="2" id="KW-1185">Reference proteome</keyword>
<reference evidence="3" key="1">
    <citation type="submission" date="2022-11" db="UniProtKB">
        <authorList>
            <consortium name="WormBaseParasite"/>
        </authorList>
    </citation>
    <scope>IDENTIFICATION</scope>
</reference>
<proteinExistence type="predicted"/>
<sequence>MKMKVTTKADVTAHSTCKTRIPIYHRKNSAVLVSIVKKKAHLKKPELIKTEGLAKTSGIFVGSNLHHDENRHPVSKSKHIIAKSVPITPHKTRTGRVYSRLSTIFAHKIPRLSQQLLSTPLSKKCLVESNSFNHRNEPLSKESNKQTESVPIETNSLCACKSPNIFALVTEEQINRTIEKVPNLDDISEPAALVSFNSTFDESVCAAKKSEENDGENVKIFCDENCVESGDVKNDNGSQNAENLIQDGEEAVETLCGKISQQQTFNSLAKLPDINFNNVYLCTTTVTTPHKLSSISPESSPLIPRMDPLKIYQQFKGFEPVFPASRSSIKPLDETNKLSFMEEIENIQPSNKLAEEESVEEFNKSNTFVETFPEPSNVLPEEPQSVSDFVNVDLKLSEVLPEVSQELPEPVNINLEPAELLSNITDTKLTSPSENNRRKDNAFTSPNITRRKPRLYDNYSKKNKEDQAIFVKDPAEKKSYSFRRNSIFPRQQINSIKEKGGFDAEIDTVENVSFIPSSSSPPLSLDDSVICLSPVPSSSLSSIKEEMHTEIVSEPTMQYEPPIKKGRGRPKKSVGYKKSPNKNASISPKKSTDESENNSNEPSSCLEIINGKVYTTIRRPKKGKKGIPLTVEVDSSLLIEPKESCLKKEKNEAWNGKKHFRWADWTKDNELTDVREFESDDKYSLRKSTKNKRFTDPYGEDE</sequence>
<feature type="region of interest" description="Disordered" evidence="1">
    <location>
        <begin position="551"/>
        <end position="604"/>
    </location>
</feature>
<evidence type="ECO:0000313" key="3">
    <source>
        <dbReference type="WBParaSite" id="PSU_v2.g12729.t1"/>
    </source>
</evidence>
<dbReference type="WBParaSite" id="PSU_v2.g12729.t1">
    <property type="protein sequence ID" value="PSU_v2.g12729.t1"/>
    <property type="gene ID" value="PSU_v2.g12729"/>
</dbReference>
<feature type="region of interest" description="Disordered" evidence="1">
    <location>
        <begin position="427"/>
        <end position="452"/>
    </location>
</feature>
<name>A0A914Y0J2_9BILA</name>
<organism evidence="2 3">
    <name type="scientific">Panagrolaimus superbus</name>
    <dbReference type="NCBI Taxonomy" id="310955"/>
    <lineage>
        <taxon>Eukaryota</taxon>
        <taxon>Metazoa</taxon>
        <taxon>Ecdysozoa</taxon>
        <taxon>Nematoda</taxon>
        <taxon>Chromadorea</taxon>
        <taxon>Rhabditida</taxon>
        <taxon>Tylenchina</taxon>
        <taxon>Panagrolaimomorpha</taxon>
        <taxon>Panagrolaimoidea</taxon>
        <taxon>Panagrolaimidae</taxon>
        <taxon>Panagrolaimus</taxon>
    </lineage>
</organism>
<feature type="compositionally biased region" description="Basic residues" evidence="1">
    <location>
        <begin position="564"/>
        <end position="575"/>
    </location>
</feature>
<evidence type="ECO:0000313" key="2">
    <source>
        <dbReference type="Proteomes" id="UP000887577"/>
    </source>
</evidence>
<dbReference type="AlphaFoldDB" id="A0A914Y0J2"/>
<protein>
    <submittedName>
        <fullName evidence="3">Uncharacterized protein</fullName>
    </submittedName>
</protein>
<evidence type="ECO:0000256" key="1">
    <source>
        <dbReference type="SAM" id="MobiDB-lite"/>
    </source>
</evidence>
<dbReference type="Proteomes" id="UP000887577">
    <property type="component" value="Unplaced"/>
</dbReference>
<accession>A0A914Y0J2</accession>